<dbReference type="Gene3D" id="3.40.50.720">
    <property type="entry name" value="NAD(P)-binding Rossmann-like Domain"/>
    <property type="match status" value="1"/>
</dbReference>
<dbReference type="FunFam" id="3.40.50.720:FF:000047">
    <property type="entry name" value="NADP-dependent L-serine/L-allo-threonine dehydrogenase"/>
    <property type="match status" value="1"/>
</dbReference>
<dbReference type="PANTHER" id="PTHR44196">
    <property type="entry name" value="DEHYDROGENASE/REDUCTASE SDR FAMILY MEMBER 7B"/>
    <property type="match status" value="1"/>
</dbReference>
<dbReference type="Proteomes" id="UP000199310">
    <property type="component" value="Unassembled WGS sequence"/>
</dbReference>
<organism evidence="4 5">
    <name type="scientific">Chitinophaga arvensicola</name>
    <dbReference type="NCBI Taxonomy" id="29529"/>
    <lineage>
        <taxon>Bacteria</taxon>
        <taxon>Pseudomonadati</taxon>
        <taxon>Bacteroidota</taxon>
        <taxon>Chitinophagia</taxon>
        <taxon>Chitinophagales</taxon>
        <taxon>Chitinophagaceae</taxon>
        <taxon>Chitinophaga</taxon>
    </lineage>
</organism>
<dbReference type="PROSITE" id="PS00061">
    <property type="entry name" value="ADH_SHORT"/>
    <property type="match status" value="1"/>
</dbReference>
<dbReference type="RefSeq" id="WP_089894427.1">
    <property type="nucleotide sequence ID" value="NZ_FOJG01000001.1"/>
</dbReference>
<dbReference type="EMBL" id="FOJG01000001">
    <property type="protein sequence ID" value="SEW35188.1"/>
    <property type="molecule type" value="Genomic_DNA"/>
</dbReference>
<dbReference type="GO" id="GO:0016020">
    <property type="term" value="C:membrane"/>
    <property type="evidence" value="ECO:0007669"/>
    <property type="project" value="TreeGrafter"/>
</dbReference>
<dbReference type="InterPro" id="IPR020904">
    <property type="entry name" value="Sc_DH/Rdtase_CS"/>
</dbReference>
<dbReference type="Pfam" id="PF00106">
    <property type="entry name" value="adh_short"/>
    <property type="match status" value="1"/>
</dbReference>
<gene>
    <name evidence="4" type="ORF">SAMN04488122_2194</name>
</gene>
<dbReference type="GO" id="GO:0016616">
    <property type="term" value="F:oxidoreductase activity, acting on the CH-OH group of donors, NAD or NADP as acceptor"/>
    <property type="evidence" value="ECO:0007669"/>
    <property type="project" value="UniProtKB-ARBA"/>
</dbReference>
<dbReference type="OrthoDB" id="9775296at2"/>
<dbReference type="PANTHER" id="PTHR44196:SF1">
    <property type="entry name" value="DEHYDROGENASE_REDUCTASE SDR FAMILY MEMBER 7B"/>
    <property type="match status" value="1"/>
</dbReference>
<accession>A0A1I0R4H5</accession>
<keyword evidence="2" id="KW-0560">Oxidoreductase</keyword>
<dbReference type="PRINTS" id="PR00081">
    <property type="entry name" value="GDHRDH"/>
</dbReference>
<dbReference type="SUPFAM" id="SSF51735">
    <property type="entry name" value="NAD(P)-binding Rossmann-fold domains"/>
    <property type="match status" value="1"/>
</dbReference>
<evidence type="ECO:0000313" key="4">
    <source>
        <dbReference type="EMBL" id="SEW35188.1"/>
    </source>
</evidence>
<sequence>MSNSNKICLVTGASSGIGYAIAQALSKEGYTVIATARREERLRELSAENVHILTGDLTDPTFQDHIDNFTYETFGRCDYLFNCAGTIATGAIEAIDIDQVTAMIQLNVTATFRLTYKLLKRFRQQGSGHVINISSILGTKVRPTAGAYAATKYAMEALSEALRMELAGSNIQVSCIEPGLVMTELHKDWEVHPREAMGIHEPLTTDDIVATIKFILSQPPHVRIPRLMILPKDHQI</sequence>
<dbReference type="AlphaFoldDB" id="A0A1I0R4H5"/>
<dbReference type="CDD" id="cd05233">
    <property type="entry name" value="SDR_c"/>
    <property type="match status" value="1"/>
</dbReference>
<reference evidence="5" key="1">
    <citation type="submission" date="2016-10" db="EMBL/GenBank/DDBJ databases">
        <authorList>
            <person name="Varghese N."/>
            <person name="Submissions S."/>
        </authorList>
    </citation>
    <scope>NUCLEOTIDE SEQUENCE [LARGE SCALE GENOMIC DNA]</scope>
    <source>
        <strain evidence="5">DSM 3695</strain>
    </source>
</reference>
<evidence type="ECO:0000256" key="1">
    <source>
        <dbReference type="ARBA" id="ARBA00006484"/>
    </source>
</evidence>
<protein>
    <submittedName>
        <fullName evidence="4">NADP-dependent 3-hydroxy acid dehydrogenase YdfG</fullName>
    </submittedName>
</protein>
<evidence type="ECO:0000256" key="2">
    <source>
        <dbReference type="ARBA" id="ARBA00023002"/>
    </source>
</evidence>
<comment type="similarity">
    <text evidence="1 3">Belongs to the short-chain dehydrogenases/reductases (SDR) family.</text>
</comment>
<evidence type="ECO:0000256" key="3">
    <source>
        <dbReference type="RuleBase" id="RU000363"/>
    </source>
</evidence>
<keyword evidence="5" id="KW-1185">Reference proteome</keyword>
<dbReference type="InterPro" id="IPR036291">
    <property type="entry name" value="NAD(P)-bd_dom_sf"/>
</dbReference>
<dbReference type="STRING" id="29529.SAMN04488122_2194"/>
<dbReference type="PRINTS" id="PR00080">
    <property type="entry name" value="SDRFAMILY"/>
</dbReference>
<dbReference type="InterPro" id="IPR002347">
    <property type="entry name" value="SDR_fam"/>
</dbReference>
<proteinExistence type="inferred from homology"/>
<evidence type="ECO:0000313" key="5">
    <source>
        <dbReference type="Proteomes" id="UP000199310"/>
    </source>
</evidence>
<name>A0A1I0R4H5_9BACT</name>